<dbReference type="InterPro" id="IPR000792">
    <property type="entry name" value="Tscrpt_reg_LuxR_C"/>
</dbReference>
<dbReference type="SUPFAM" id="SSF46894">
    <property type="entry name" value="C-terminal effector domain of the bipartite response regulators"/>
    <property type="match status" value="1"/>
</dbReference>
<dbReference type="InterPro" id="IPR039420">
    <property type="entry name" value="WalR-like"/>
</dbReference>
<dbReference type="PRINTS" id="PR00038">
    <property type="entry name" value="HTHLUXR"/>
</dbReference>
<dbReference type="PANTHER" id="PTHR43214">
    <property type="entry name" value="TWO-COMPONENT RESPONSE REGULATOR"/>
    <property type="match status" value="1"/>
</dbReference>
<dbReference type="Pfam" id="PF00196">
    <property type="entry name" value="GerE"/>
    <property type="match status" value="1"/>
</dbReference>
<dbReference type="PROSITE" id="PS50110">
    <property type="entry name" value="RESPONSE_REGULATORY"/>
    <property type="match status" value="1"/>
</dbReference>
<dbReference type="KEGG" id="chk:D4L85_16455"/>
<reference evidence="7" key="1">
    <citation type="submission" date="2018-09" db="EMBL/GenBank/DDBJ databases">
        <title>Chryseolinea sp. KIS68-18 isolated from soil.</title>
        <authorList>
            <person name="Weon H.-Y."/>
            <person name="Kwon S.-W."/>
            <person name="Lee S.A."/>
        </authorList>
    </citation>
    <scope>NUCLEOTIDE SEQUENCE [LARGE SCALE GENOMIC DNA]</scope>
    <source>
        <strain evidence="7">KIS68-18</strain>
    </source>
</reference>
<dbReference type="RefSeq" id="WP_119755324.1">
    <property type="nucleotide sequence ID" value="NZ_CP032382.1"/>
</dbReference>
<evidence type="ECO:0000256" key="3">
    <source>
        <dbReference type="PROSITE-ProRule" id="PRU00169"/>
    </source>
</evidence>
<dbReference type="SMART" id="SM00421">
    <property type="entry name" value="HTH_LUXR"/>
    <property type="match status" value="1"/>
</dbReference>
<evidence type="ECO:0000259" key="4">
    <source>
        <dbReference type="PROSITE" id="PS50043"/>
    </source>
</evidence>
<accession>A0A385SJY3</accession>
<feature type="modified residue" description="4-aspartylphosphate" evidence="3">
    <location>
        <position position="54"/>
    </location>
</feature>
<dbReference type="PROSITE" id="PS00622">
    <property type="entry name" value="HTH_LUXR_1"/>
    <property type="match status" value="1"/>
</dbReference>
<evidence type="ECO:0000313" key="6">
    <source>
        <dbReference type="EMBL" id="AYB32063.1"/>
    </source>
</evidence>
<keyword evidence="1 3" id="KW-0597">Phosphoprotein</keyword>
<dbReference type="GO" id="GO:0006355">
    <property type="term" value="P:regulation of DNA-templated transcription"/>
    <property type="evidence" value="ECO:0007669"/>
    <property type="project" value="InterPro"/>
</dbReference>
<dbReference type="InterPro" id="IPR011006">
    <property type="entry name" value="CheY-like_superfamily"/>
</dbReference>
<dbReference type="CDD" id="cd06170">
    <property type="entry name" value="LuxR_C_like"/>
    <property type="match status" value="1"/>
</dbReference>
<dbReference type="OrthoDB" id="9797341at2"/>
<dbReference type="CDD" id="cd17535">
    <property type="entry name" value="REC_NarL-like"/>
    <property type="match status" value="1"/>
</dbReference>
<gene>
    <name evidence="6" type="ORF">D4L85_16455</name>
</gene>
<dbReference type="InterPro" id="IPR001789">
    <property type="entry name" value="Sig_transdc_resp-reg_receiver"/>
</dbReference>
<keyword evidence="2 6" id="KW-0238">DNA-binding</keyword>
<name>A0A385SJY3_9BACT</name>
<keyword evidence="7" id="KW-1185">Reference proteome</keyword>
<dbReference type="Proteomes" id="UP000266183">
    <property type="component" value="Chromosome"/>
</dbReference>
<sequence>MVKIVIIDDHTLFRMGLIALFEKESGLEIAGEFSSYGDVHPNISKLDAHLILLDVSLQDESGIEVAKCIKKNRPSMKIIFLSSHKEEFYLINAVEANVDGYIHKAAHLRELVLGIKKVIQGEKFYSQEISNLLVDSFNKKTCRGLPFLTYREKEIVNYLMEGYSSKEIASTLGISPRTIDSHRANVLEKFGLKNTTELVSKISKQKIRF</sequence>
<evidence type="ECO:0000259" key="5">
    <source>
        <dbReference type="PROSITE" id="PS50110"/>
    </source>
</evidence>
<feature type="domain" description="HTH luxR-type" evidence="4">
    <location>
        <begin position="141"/>
        <end position="206"/>
    </location>
</feature>
<organism evidence="6 7">
    <name type="scientific">Chryseolinea soli</name>
    <dbReference type="NCBI Taxonomy" id="2321403"/>
    <lineage>
        <taxon>Bacteria</taxon>
        <taxon>Pseudomonadati</taxon>
        <taxon>Bacteroidota</taxon>
        <taxon>Cytophagia</taxon>
        <taxon>Cytophagales</taxon>
        <taxon>Fulvivirgaceae</taxon>
        <taxon>Chryseolinea</taxon>
    </lineage>
</organism>
<dbReference type="SMART" id="SM00448">
    <property type="entry name" value="REC"/>
    <property type="match status" value="1"/>
</dbReference>
<dbReference type="Gene3D" id="3.40.50.2300">
    <property type="match status" value="1"/>
</dbReference>
<dbReference type="Pfam" id="PF00072">
    <property type="entry name" value="Response_reg"/>
    <property type="match status" value="1"/>
</dbReference>
<evidence type="ECO:0000256" key="2">
    <source>
        <dbReference type="ARBA" id="ARBA00023125"/>
    </source>
</evidence>
<dbReference type="AlphaFoldDB" id="A0A385SJY3"/>
<proteinExistence type="predicted"/>
<dbReference type="GO" id="GO:0003677">
    <property type="term" value="F:DNA binding"/>
    <property type="evidence" value="ECO:0007669"/>
    <property type="project" value="UniProtKB-KW"/>
</dbReference>
<dbReference type="InterPro" id="IPR058245">
    <property type="entry name" value="NreC/VraR/RcsB-like_REC"/>
</dbReference>
<dbReference type="GO" id="GO:0000160">
    <property type="term" value="P:phosphorelay signal transduction system"/>
    <property type="evidence" value="ECO:0007669"/>
    <property type="project" value="InterPro"/>
</dbReference>
<dbReference type="SUPFAM" id="SSF52172">
    <property type="entry name" value="CheY-like"/>
    <property type="match status" value="1"/>
</dbReference>
<dbReference type="InterPro" id="IPR016032">
    <property type="entry name" value="Sig_transdc_resp-reg_C-effctor"/>
</dbReference>
<evidence type="ECO:0000313" key="7">
    <source>
        <dbReference type="Proteomes" id="UP000266183"/>
    </source>
</evidence>
<evidence type="ECO:0000256" key="1">
    <source>
        <dbReference type="ARBA" id="ARBA00022553"/>
    </source>
</evidence>
<feature type="domain" description="Response regulatory" evidence="5">
    <location>
        <begin position="3"/>
        <end position="119"/>
    </location>
</feature>
<dbReference type="PROSITE" id="PS50043">
    <property type="entry name" value="HTH_LUXR_2"/>
    <property type="match status" value="1"/>
</dbReference>
<protein>
    <submittedName>
        <fullName evidence="6">DNA-binding response regulator</fullName>
    </submittedName>
</protein>
<dbReference type="EMBL" id="CP032382">
    <property type="protein sequence ID" value="AYB32063.1"/>
    <property type="molecule type" value="Genomic_DNA"/>
</dbReference>